<dbReference type="PANTHER" id="PTHR48106:SF18">
    <property type="entry name" value="QUINONE OXIDOREDUCTASE PIG3"/>
    <property type="match status" value="1"/>
</dbReference>
<accession>A0A231H7M0</accession>
<dbReference type="InterPro" id="IPR013154">
    <property type="entry name" value="ADH-like_N"/>
</dbReference>
<dbReference type="CDD" id="cd05289">
    <property type="entry name" value="MDR_like_2"/>
    <property type="match status" value="1"/>
</dbReference>
<dbReference type="PANTHER" id="PTHR48106">
    <property type="entry name" value="QUINONE OXIDOREDUCTASE PIG3-RELATED"/>
    <property type="match status" value="1"/>
</dbReference>
<proteinExistence type="predicted"/>
<dbReference type="Gene3D" id="3.40.50.720">
    <property type="entry name" value="NAD(P)-binding Rossmann-like Domain"/>
    <property type="match status" value="1"/>
</dbReference>
<evidence type="ECO:0000259" key="3">
    <source>
        <dbReference type="SMART" id="SM00829"/>
    </source>
</evidence>
<sequence>MLAIGFEEPGGPEVLKPVEVAEPHAGPGEVRIRVAAAAVNPSDTVTRSGMAHDRYREVTPPYVPGWDAAGIVDEADPETGWRSGDRVVAITLPVLAGGGAYAEKIVVPASQVARLPEGSDFVSAATLPMNGLTAWFALDALDPRAGRTIAVTGAAGAVGGYVIQLAKTRGYTVIADAKPDDEQLVRDFGADVVLPRGEDLASRIRAHAPDGVDALIDTALQGDAVLAAVRDGGAFVLLRPAALGGGATPERGISVHLVMVADHLDEPHALSELSHLAAEGALTLRVARTFPAEHAARAHELLEAGGVRGRLVLEF</sequence>
<dbReference type="GO" id="GO:0102523">
    <property type="term" value="F:2-chloroacrylate reductase activity"/>
    <property type="evidence" value="ECO:0007669"/>
    <property type="project" value="UniProtKB-EC"/>
</dbReference>
<evidence type="ECO:0000256" key="1">
    <source>
        <dbReference type="ARBA" id="ARBA00022857"/>
    </source>
</evidence>
<dbReference type="Gene3D" id="3.90.180.10">
    <property type="entry name" value="Medium-chain alcohol dehydrogenases, catalytic domain"/>
    <property type="match status" value="1"/>
</dbReference>
<dbReference type="SUPFAM" id="SSF50129">
    <property type="entry name" value="GroES-like"/>
    <property type="match status" value="1"/>
</dbReference>
<name>A0A231H7M0_9NOCA</name>
<keyword evidence="1" id="KW-0521">NADP</keyword>
<dbReference type="EC" id="1.3.1.103" evidence="4"/>
<dbReference type="InterPro" id="IPR011032">
    <property type="entry name" value="GroES-like_sf"/>
</dbReference>
<dbReference type="SMART" id="SM00829">
    <property type="entry name" value="PKS_ER"/>
    <property type="match status" value="1"/>
</dbReference>
<gene>
    <name evidence="4" type="ORF">B7C42_02803</name>
</gene>
<keyword evidence="2 4" id="KW-0560">Oxidoreductase</keyword>
<dbReference type="SUPFAM" id="SSF51735">
    <property type="entry name" value="NAD(P)-binding Rossmann-fold domains"/>
    <property type="match status" value="1"/>
</dbReference>
<reference evidence="4 5" key="1">
    <citation type="submission" date="2017-07" db="EMBL/GenBank/DDBJ databases">
        <title>First draft Genome Sequence of Nocardia cerradoensis isolated from human infection.</title>
        <authorList>
            <person name="Carrasco G."/>
        </authorList>
    </citation>
    <scope>NUCLEOTIDE SEQUENCE [LARGE SCALE GENOMIC DNA]</scope>
    <source>
        <strain evidence="4 5">CNM20130759</strain>
    </source>
</reference>
<evidence type="ECO:0000313" key="4">
    <source>
        <dbReference type="EMBL" id="OXR44849.1"/>
    </source>
</evidence>
<dbReference type="AlphaFoldDB" id="A0A231H7M0"/>
<organism evidence="4 5">
    <name type="scientific">Nocardia cerradoensis</name>
    <dbReference type="NCBI Taxonomy" id="85688"/>
    <lineage>
        <taxon>Bacteria</taxon>
        <taxon>Bacillati</taxon>
        <taxon>Actinomycetota</taxon>
        <taxon>Actinomycetes</taxon>
        <taxon>Mycobacteriales</taxon>
        <taxon>Nocardiaceae</taxon>
        <taxon>Nocardia</taxon>
    </lineage>
</organism>
<dbReference type="EMBL" id="NGAF01000005">
    <property type="protein sequence ID" value="OXR44849.1"/>
    <property type="molecule type" value="Genomic_DNA"/>
</dbReference>
<dbReference type="Proteomes" id="UP000215506">
    <property type="component" value="Unassembled WGS sequence"/>
</dbReference>
<comment type="caution">
    <text evidence="4">The sequence shown here is derived from an EMBL/GenBank/DDBJ whole genome shotgun (WGS) entry which is preliminary data.</text>
</comment>
<dbReference type="InterPro" id="IPR020843">
    <property type="entry name" value="ER"/>
</dbReference>
<dbReference type="GO" id="GO:0070402">
    <property type="term" value="F:NADPH binding"/>
    <property type="evidence" value="ECO:0007669"/>
    <property type="project" value="TreeGrafter"/>
</dbReference>
<keyword evidence="5" id="KW-1185">Reference proteome</keyword>
<feature type="domain" description="Enoyl reductase (ER)" evidence="3">
    <location>
        <begin position="10"/>
        <end position="313"/>
    </location>
</feature>
<dbReference type="Pfam" id="PF08240">
    <property type="entry name" value="ADH_N"/>
    <property type="match status" value="1"/>
</dbReference>
<dbReference type="InterPro" id="IPR036291">
    <property type="entry name" value="NAD(P)-bd_dom_sf"/>
</dbReference>
<protein>
    <submittedName>
        <fullName evidence="4">2-haloacrylate reductase</fullName>
        <ecNumber evidence="4">1.3.1.103</ecNumber>
    </submittedName>
</protein>
<evidence type="ECO:0000313" key="5">
    <source>
        <dbReference type="Proteomes" id="UP000215506"/>
    </source>
</evidence>
<evidence type="ECO:0000256" key="2">
    <source>
        <dbReference type="ARBA" id="ARBA00023002"/>
    </source>
</evidence>
<dbReference type="Pfam" id="PF13602">
    <property type="entry name" value="ADH_zinc_N_2"/>
    <property type="match status" value="1"/>
</dbReference>
<dbReference type="GO" id="GO:0016651">
    <property type="term" value="F:oxidoreductase activity, acting on NAD(P)H"/>
    <property type="evidence" value="ECO:0007669"/>
    <property type="project" value="TreeGrafter"/>
</dbReference>
<dbReference type="RefSeq" id="WP_094025516.1">
    <property type="nucleotide sequence ID" value="NZ_NGAF01000005.1"/>
</dbReference>